<evidence type="ECO:0000256" key="2">
    <source>
        <dbReference type="ARBA" id="ARBA00022982"/>
    </source>
</evidence>
<dbReference type="InterPro" id="IPR036249">
    <property type="entry name" value="Thioredoxin-like_sf"/>
</dbReference>
<accession>A0A553GZ18</accession>
<dbReference type="PANTHER" id="PTHR45663:SF11">
    <property type="entry name" value="GEO12009P1"/>
    <property type="match status" value="1"/>
</dbReference>
<evidence type="ECO:0000256" key="3">
    <source>
        <dbReference type="ARBA" id="ARBA00023157"/>
    </source>
</evidence>
<dbReference type="AlphaFoldDB" id="A0A553GZ18"/>
<evidence type="ECO:0000313" key="7">
    <source>
        <dbReference type="Proteomes" id="UP000315235"/>
    </source>
</evidence>
<evidence type="ECO:0000259" key="5">
    <source>
        <dbReference type="PROSITE" id="PS51352"/>
    </source>
</evidence>
<dbReference type="GO" id="GO:0045454">
    <property type="term" value="P:cell redox homeostasis"/>
    <property type="evidence" value="ECO:0007669"/>
    <property type="project" value="TreeGrafter"/>
</dbReference>
<dbReference type="CDD" id="cd02947">
    <property type="entry name" value="TRX_family"/>
    <property type="match status" value="1"/>
</dbReference>
<evidence type="ECO:0000256" key="1">
    <source>
        <dbReference type="ARBA" id="ARBA00022448"/>
    </source>
</evidence>
<dbReference type="InterPro" id="IPR017937">
    <property type="entry name" value="Thioredoxin_CS"/>
</dbReference>
<dbReference type="PROSITE" id="PS51352">
    <property type="entry name" value="THIOREDOXIN_2"/>
    <property type="match status" value="1"/>
</dbReference>
<dbReference type="PROSITE" id="PS00194">
    <property type="entry name" value="THIOREDOXIN_1"/>
    <property type="match status" value="1"/>
</dbReference>
<dbReference type="SUPFAM" id="SSF52833">
    <property type="entry name" value="Thioredoxin-like"/>
    <property type="match status" value="1"/>
</dbReference>
<dbReference type="PANTHER" id="PTHR45663">
    <property type="entry name" value="GEO12009P1"/>
    <property type="match status" value="1"/>
</dbReference>
<dbReference type="RefSeq" id="WP_143488596.1">
    <property type="nucleotide sequence ID" value="NZ_VJOY01000007.1"/>
</dbReference>
<dbReference type="PRINTS" id="PR00421">
    <property type="entry name" value="THIOREDOXIN"/>
</dbReference>
<keyword evidence="7" id="KW-1185">Reference proteome</keyword>
<dbReference type="Gene3D" id="3.40.30.10">
    <property type="entry name" value="Glutaredoxin"/>
    <property type="match status" value="1"/>
</dbReference>
<feature type="domain" description="Thioredoxin" evidence="5">
    <location>
        <begin position="20"/>
        <end position="144"/>
    </location>
</feature>
<name>A0A553GZ18_9PSED</name>
<evidence type="ECO:0000313" key="6">
    <source>
        <dbReference type="EMBL" id="TRX74734.1"/>
    </source>
</evidence>
<dbReference type="Pfam" id="PF00085">
    <property type="entry name" value="Thioredoxin"/>
    <property type="match status" value="1"/>
</dbReference>
<proteinExistence type="predicted"/>
<keyword evidence="1" id="KW-0813">Transport</keyword>
<dbReference type="InterPro" id="IPR013766">
    <property type="entry name" value="Thioredoxin_domain"/>
</dbReference>
<organism evidence="6 7">
    <name type="scientific">Pseudomonas mangiferae</name>
    <dbReference type="NCBI Taxonomy" id="2593654"/>
    <lineage>
        <taxon>Bacteria</taxon>
        <taxon>Pseudomonadati</taxon>
        <taxon>Pseudomonadota</taxon>
        <taxon>Gammaproteobacteria</taxon>
        <taxon>Pseudomonadales</taxon>
        <taxon>Pseudomonadaceae</taxon>
        <taxon>Pseudomonas</taxon>
    </lineage>
</organism>
<sequence length="148" mass="16063">MSDPLMIPCAHCGGLNRLPSARLDDAPRCGYCKQPVLNDAPFALDEAGFARQARGDLPLLVDVWAAWCGPCRAFAPVFEQAAARLRGRCRLAKLDSEAHPRLAGQLGIRSIPSLLLYRDGREVARQSGALPLPQLLDWLRGQGIAPLP</sequence>
<keyword evidence="3" id="KW-1015">Disulfide bond</keyword>
<dbReference type="EMBL" id="VJOY01000007">
    <property type="protein sequence ID" value="TRX74734.1"/>
    <property type="molecule type" value="Genomic_DNA"/>
</dbReference>
<dbReference type="NCBIfam" id="NF008229">
    <property type="entry name" value="PRK10996.1"/>
    <property type="match status" value="1"/>
</dbReference>
<keyword evidence="4" id="KW-0676">Redox-active center</keyword>
<dbReference type="Proteomes" id="UP000315235">
    <property type="component" value="Unassembled WGS sequence"/>
</dbReference>
<dbReference type="InterPro" id="IPR049299">
    <property type="entry name" value="Thio2_N"/>
</dbReference>
<dbReference type="Gene3D" id="2.30.30.380">
    <property type="entry name" value="Zn-finger domain of Sec23/24"/>
    <property type="match status" value="1"/>
</dbReference>
<reference evidence="6 7" key="1">
    <citation type="submission" date="2019-07" db="EMBL/GenBank/DDBJ databases">
        <title>Pseudomonas mangiferae sp. nov., isolated from bark of mango tree in Thailand.</title>
        <authorList>
            <person name="Srisuk N."/>
            <person name="Anurat P."/>
        </authorList>
    </citation>
    <scope>NUCLEOTIDE SEQUENCE [LARGE SCALE GENOMIC DNA]</scope>
    <source>
        <strain evidence="6 7">DMKU_BBB3-04</strain>
    </source>
</reference>
<keyword evidence="2" id="KW-0249">Electron transport</keyword>
<gene>
    <name evidence="6" type="primary">trxC</name>
    <name evidence="6" type="ORF">FM069_12085</name>
</gene>
<dbReference type="GO" id="GO:0015035">
    <property type="term" value="F:protein-disulfide reductase activity"/>
    <property type="evidence" value="ECO:0007669"/>
    <property type="project" value="TreeGrafter"/>
</dbReference>
<evidence type="ECO:0000256" key="4">
    <source>
        <dbReference type="ARBA" id="ARBA00023284"/>
    </source>
</evidence>
<comment type="caution">
    <text evidence="6">The sequence shown here is derived from an EMBL/GenBank/DDBJ whole genome shotgun (WGS) entry which is preliminary data.</text>
</comment>
<dbReference type="OrthoDB" id="9790390at2"/>
<dbReference type="Pfam" id="PF21352">
    <property type="entry name" value="Zn_ribbon_Thio2"/>
    <property type="match status" value="1"/>
</dbReference>
<protein>
    <submittedName>
        <fullName evidence="6">Thioredoxin TrxC</fullName>
    </submittedName>
</protein>
<dbReference type="GO" id="GO:0005829">
    <property type="term" value="C:cytosol"/>
    <property type="evidence" value="ECO:0007669"/>
    <property type="project" value="TreeGrafter"/>
</dbReference>